<dbReference type="GO" id="GO:0008270">
    <property type="term" value="F:zinc ion binding"/>
    <property type="evidence" value="ECO:0007669"/>
    <property type="project" value="UniProtKB-KW"/>
</dbReference>
<keyword evidence="3" id="KW-0863">Zinc-finger</keyword>
<evidence type="ECO:0000313" key="13">
    <source>
        <dbReference type="EMBL" id="GAV04555.1"/>
    </source>
</evidence>
<accession>A0A1D1VSN5</accession>
<dbReference type="GO" id="GO:0030154">
    <property type="term" value="P:cell differentiation"/>
    <property type="evidence" value="ECO:0007669"/>
    <property type="project" value="TreeGrafter"/>
</dbReference>
<dbReference type="EMBL" id="BDGG01000011">
    <property type="protein sequence ID" value="GAV04555.1"/>
    <property type="molecule type" value="Genomic_DNA"/>
</dbReference>
<dbReference type="CDD" id="cd06916">
    <property type="entry name" value="NR_DBD_like"/>
    <property type="match status" value="1"/>
</dbReference>
<dbReference type="PROSITE" id="PS51843">
    <property type="entry name" value="NR_LBD"/>
    <property type="match status" value="1"/>
</dbReference>
<keyword evidence="9" id="KW-0539">Nucleus</keyword>
<sequence length="548" mass="61236">MSNPKACRICEAKATGLHYGVTTCEGCKVFFKRYLGKHTQYKCYFGGNCIMNVQTRHRCKACRFQKCLHEGMSLEAIRLGRTPKLTTLFSSESTESTSPPRPSLPDTPSITASSVECTRHHTPTINEAERRSSPHSQAKGGSPAPHKSTARGSGNSGNFHHPLFVDQPSTPSEASQTSGNFFPGVEFPTADSGHSRTSSSDLSYIAPCSEVAVLPVSPPRSLPQEIQEDAALPVVIHESWAGFLQDLAAQYLENPVSPSAGTGMSENSPHPSSVVTRRPSAVHRYWGLLKAKNTVLEDSLNSVHQIGVDVFLEHYIRYENFVKETYELGNVPYQPQTSLEQMLVYIQEMVSYFGDKVARFALGLAGFAEMNVGDQSYLIKDRWLISFWIMNSKCYRDKEIYHPIGPHDLHYCRYWMDITATNVSDKFLEFLFHFTSEINSLQLTLTERFALLAVGLLKTDQSDLLANRPYIDFLLAHYLETLLRSLESASAHRPNVAEKLRQLVSQFSGINEINRKIIMTADLSHAPLRGPVDREDVQRLLTIPKSCG</sequence>
<evidence type="ECO:0000256" key="5">
    <source>
        <dbReference type="ARBA" id="ARBA00023015"/>
    </source>
</evidence>
<organism evidence="13 14">
    <name type="scientific">Ramazzottius varieornatus</name>
    <name type="common">Water bear</name>
    <name type="synonym">Tardigrade</name>
    <dbReference type="NCBI Taxonomy" id="947166"/>
    <lineage>
        <taxon>Eukaryota</taxon>
        <taxon>Metazoa</taxon>
        <taxon>Ecdysozoa</taxon>
        <taxon>Tardigrada</taxon>
        <taxon>Eutardigrada</taxon>
        <taxon>Parachela</taxon>
        <taxon>Hypsibioidea</taxon>
        <taxon>Ramazzottiidae</taxon>
        <taxon>Ramazzottius</taxon>
    </lineage>
</organism>
<dbReference type="PRINTS" id="PR00047">
    <property type="entry name" value="STROIDFINGER"/>
</dbReference>
<dbReference type="PROSITE" id="PS00031">
    <property type="entry name" value="NUCLEAR_REC_DBD_1"/>
    <property type="match status" value="1"/>
</dbReference>
<evidence type="ECO:0000256" key="10">
    <source>
        <dbReference type="SAM" id="MobiDB-lite"/>
    </source>
</evidence>
<dbReference type="AlphaFoldDB" id="A0A1D1VSN5"/>
<dbReference type="GO" id="GO:0000122">
    <property type="term" value="P:negative regulation of transcription by RNA polymerase II"/>
    <property type="evidence" value="ECO:0007669"/>
    <property type="project" value="TreeGrafter"/>
</dbReference>
<evidence type="ECO:0000259" key="12">
    <source>
        <dbReference type="PROSITE" id="PS51843"/>
    </source>
</evidence>
<dbReference type="InterPro" id="IPR001628">
    <property type="entry name" value="Znf_hrmn_rcpt"/>
</dbReference>
<keyword evidence="7" id="KW-0804">Transcription</keyword>
<dbReference type="PROSITE" id="PS51030">
    <property type="entry name" value="NUCLEAR_REC_DBD_2"/>
    <property type="match status" value="1"/>
</dbReference>
<dbReference type="OrthoDB" id="5771769at2759"/>
<dbReference type="InterPro" id="IPR013088">
    <property type="entry name" value="Znf_NHR/GATA"/>
</dbReference>
<evidence type="ECO:0000259" key="11">
    <source>
        <dbReference type="PROSITE" id="PS51030"/>
    </source>
</evidence>
<feature type="domain" description="Nuclear receptor" evidence="11">
    <location>
        <begin position="4"/>
        <end position="79"/>
    </location>
</feature>
<keyword evidence="2" id="KW-0479">Metal-binding</keyword>
<keyword evidence="8" id="KW-0675">Receptor</keyword>
<keyword evidence="4" id="KW-0862">Zinc</keyword>
<dbReference type="Gene3D" id="3.30.50.10">
    <property type="entry name" value="Erythroid Transcription Factor GATA-1, subunit A"/>
    <property type="match status" value="1"/>
</dbReference>
<evidence type="ECO:0000313" key="14">
    <source>
        <dbReference type="Proteomes" id="UP000186922"/>
    </source>
</evidence>
<dbReference type="PANTHER" id="PTHR24082">
    <property type="entry name" value="NUCLEAR HORMONE RECEPTOR"/>
    <property type="match status" value="1"/>
</dbReference>
<keyword evidence="6" id="KW-0238">DNA-binding</keyword>
<dbReference type="GO" id="GO:0000978">
    <property type="term" value="F:RNA polymerase II cis-regulatory region sequence-specific DNA binding"/>
    <property type="evidence" value="ECO:0007669"/>
    <property type="project" value="TreeGrafter"/>
</dbReference>
<dbReference type="GO" id="GO:0009755">
    <property type="term" value="P:hormone-mediated signaling pathway"/>
    <property type="evidence" value="ECO:0007669"/>
    <property type="project" value="TreeGrafter"/>
</dbReference>
<feature type="compositionally biased region" description="Polar residues" evidence="10">
    <location>
        <begin position="167"/>
        <end position="180"/>
    </location>
</feature>
<evidence type="ECO:0000256" key="1">
    <source>
        <dbReference type="ARBA" id="ARBA00005993"/>
    </source>
</evidence>
<dbReference type="Proteomes" id="UP000186922">
    <property type="component" value="Unassembled WGS sequence"/>
</dbReference>
<comment type="similarity">
    <text evidence="1">Belongs to the nuclear hormone receptor family.</text>
</comment>
<evidence type="ECO:0008006" key="15">
    <source>
        <dbReference type="Google" id="ProtNLM"/>
    </source>
</evidence>
<protein>
    <recommendedName>
        <fullName evidence="15">Nuclear receptor domain-containing protein</fullName>
    </recommendedName>
</protein>
<evidence type="ECO:0000256" key="6">
    <source>
        <dbReference type="ARBA" id="ARBA00023125"/>
    </source>
</evidence>
<evidence type="ECO:0000256" key="7">
    <source>
        <dbReference type="ARBA" id="ARBA00023163"/>
    </source>
</evidence>
<evidence type="ECO:0000256" key="4">
    <source>
        <dbReference type="ARBA" id="ARBA00022833"/>
    </source>
</evidence>
<dbReference type="PANTHER" id="PTHR24082:SF473">
    <property type="entry name" value="ECDYSONE-INDUCED PROTEIN 75B, ISOFORM B"/>
    <property type="match status" value="1"/>
</dbReference>
<dbReference type="InterPro" id="IPR050234">
    <property type="entry name" value="Nuclear_hormone_rcpt_NR1"/>
</dbReference>
<evidence type="ECO:0000256" key="8">
    <source>
        <dbReference type="ARBA" id="ARBA00023170"/>
    </source>
</evidence>
<dbReference type="GO" id="GO:0045944">
    <property type="term" value="P:positive regulation of transcription by RNA polymerase II"/>
    <property type="evidence" value="ECO:0007669"/>
    <property type="project" value="TreeGrafter"/>
</dbReference>
<keyword evidence="14" id="KW-1185">Reference proteome</keyword>
<feature type="compositionally biased region" description="Polar residues" evidence="10">
    <location>
        <begin position="106"/>
        <end position="116"/>
    </location>
</feature>
<evidence type="ECO:0000256" key="2">
    <source>
        <dbReference type="ARBA" id="ARBA00022723"/>
    </source>
</evidence>
<comment type="caution">
    <text evidence="13">The sequence shown here is derived from an EMBL/GenBank/DDBJ whole genome shotgun (WGS) entry which is preliminary data.</text>
</comment>
<dbReference type="FunFam" id="3.30.50.10:FF:000030">
    <property type="entry name" value="Nuclear Hormone Receptor family"/>
    <property type="match status" value="1"/>
</dbReference>
<keyword evidence="5" id="KW-0805">Transcription regulation</keyword>
<gene>
    <name evidence="13" type="primary">RvY_14822-1</name>
    <name evidence="13" type="synonym">RvY_14822.1</name>
    <name evidence="13" type="ORF">RvY_14822</name>
</gene>
<dbReference type="Gene3D" id="1.10.565.10">
    <property type="entry name" value="Retinoid X Receptor"/>
    <property type="match status" value="1"/>
</dbReference>
<reference evidence="13 14" key="1">
    <citation type="journal article" date="2016" name="Nat. Commun.">
        <title>Extremotolerant tardigrade genome and improved radiotolerance of human cultured cells by tardigrade-unique protein.</title>
        <authorList>
            <person name="Hashimoto T."/>
            <person name="Horikawa D.D."/>
            <person name="Saito Y."/>
            <person name="Kuwahara H."/>
            <person name="Kozuka-Hata H."/>
            <person name="Shin-I T."/>
            <person name="Minakuchi Y."/>
            <person name="Ohishi K."/>
            <person name="Motoyama A."/>
            <person name="Aizu T."/>
            <person name="Enomoto A."/>
            <person name="Kondo K."/>
            <person name="Tanaka S."/>
            <person name="Hara Y."/>
            <person name="Koshikawa S."/>
            <person name="Sagara H."/>
            <person name="Miura T."/>
            <person name="Yokobori S."/>
            <person name="Miyagawa K."/>
            <person name="Suzuki Y."/>
            <person name="Kubo T."/>
            <person name="Oyama M."/>
            <person name="Kohara Y."/>
            <person name="Fujiyama A."/>
            <person name="Arakawa K."/>
            <person name="Katayama T."/>
            <person name="Toyoda A."/>
            <person name="Kunieda T."/>
        </authorList>
    </citation>
    <scope>NUCLEOTIDE SEQUENCE [LARGE SCALE GENOMIC DNA]</scope>
    <source>
        <strain evidence="13 14">YOKOZUNA-1</strain>
    </source>
</reference>
<proteinExistence type="inferred from homology"/>
<evidence type="ECO:0000256" key="9">
    <source>
        <dbReference type="ARBA" id="ARBA00023242"/>
    </source>
</evidence>
<dbReference type="SUPFAM" id="SSF57716">
    <property type="entry name" value="Glucocorticoid receptor-like (DNA-binding domain)"/>
    <property type="match status" value="1"/>
</dbReference>
<feature type="region of interest" description="Disordered" evidence="10">
    <location>
        <begin position="90"/>
        <end position="198"/>
    </location>
</feature>
<dbReference type="GO" id="GO:0004879">
    <property type="term" value="F:nuclear receptor activity"/>
    <property type="evidence" value="ECO:0007669"/>
    <property type="project" value="TreeGrafter"/>
</dbReference>
<feature type="domain" description="NR LBD" evidence="12">
    <location>
        <begin position="307"/>
        <end position="543"/>
    </location>
</feature>
<dbReference type="STRING" id="947166.A0A1D1VSN5"/>
<dbReference type="Pfam" id="PF00105">
    <property type="entry name" value="zf-C4"/>
    <property type="match status" value="1"/>
</dbReference>
<dbReference type="SMART" id="SM00399">
    <property type="entry name" value="ZnF_C4"/>
    <property type="match status" value="1"/>
</dbReference>
<dbReference type="InterPro" id="IPR035500">
    <property type="entry name" value="NHR-like_dom_sf"/>
</dbReference>
<evidence type="ECO:0000256" key="3">
    <source>
        <dbReference type="ARBA" id="ARBA00022771"/>
    </source>
</evidence>
<dbReference type="InterPro" id="IPR000536">
    <property type="entry name" value="Nucl_hrmn_rcpt_lig-bd"/>
</dbReference>
<dbReference type="SUPFAM" id="SSF48508">
    <property type="entry name" value="Nuclear receptor ligand-binding domain"/>
    <property type="match status" value="1"/>
</dbReference>
<name>A0A1D1VSN5_RAMVA</name>